<keyword evidence="5" id="KW-1185">Reference proteome</keyword>
<comment type="caution">
    <text evidence="4">The sequence shown here is derived from an EMBL/GenBank/DDBJ whole genome shotgun (WGS) entry which is preliminary data.</text>
</comment>
<dbReference type="InterPro" id="IPR032508">
    <property type="entry name" value="FecR_C"/>
</dbReference>
<dbReference type="Gene3D" id="2.60.120.1440">
    <property type="match status" value="1"/>
</dbReference>
<organism evidence="4 5">
    <name type="scientific">Membranihabitans marinus</name>
    <dbReference type="NCBI Taxonomy" id="1227546"/>
    <lineage>
        <taxon>Bacteria</taxon>
        <taxon>Pseudomonadati</taxon>
        <taxon>Bacteroidota</taxon>
        <taxon>Saprospiria</taxon>
        <taxon>Saprospirales</taxon>
        <taxon>Saprospiraceae</taxon>
        <taxon>Membranihabitans</taxon>
    </lineage>
</organism>
<feature type="transmembrane region" description="Helical" evidence="1">
    <location>
        <begin position="78"/>
        <end position="99"/>
    </location>
</feature>
<sequence length="321" mass="36669">MNKEKIRQIAAKVLQGKATKEEQNILHKWYDQKKMVEGEEIRIAGHSPKNRMYKNIVKQMPQKVDVYKPGPHLSTVKWLWAAAAILVMILSYSVFYFTVPHKSVEWIAVTVPLGKMKKIILPDSSIVWLNAGSQLRYPAHFSESERRVEITEGQAFFEVQKNKNRPFKVTVHELLVTVLGTSFEVKSFFDEKNAEVGVQTGLVNISYKNHNEKTSLHPGDLAFVNKSSGELDLRTQTPQSIGSWKENRLEFNGELLGVVTNALERKYDVNFSIDNQVLLDLPVTIKLDHQPLENILEVLGYSLGFNYEVSENGKIIKIFKE</sequence>
<dbReference type="Pfam" id="PF16344">
    <property type="entry name" value="FecR_C"/>
    <property type="match status" value="1"/>
</dbReference>
<keyword evidence="1" id="KW-1133">Transmembrane helix</keyword>
<dbReference type="GO" id="GO:0016989">
    <property type="term" value="F:sigma factor antagonist activity"/>
    <property type="evidence" value="ECO:0007669"/>
    <property type="project" value="TreeGrafter"/>
</dbReference>
<protein>
    <submittedName>
        <fullName evidence="4">FecR family protein</fullName>
    </submittedName>
</protein>
<evidence type="ECO:0000259" key="2">
    <source>
        <dbReference type="Pfam" id="PF04773"/>
    </source>
</evidence>
<accession>A0A953HVE0</accession>
<dbReference type="Gene3D" id="3.55.50.30">
    <property type="match status" value="1"/>
</dbReference>
<proteinExistence type="predicted"/>
<feature type="domain" description="FecR protein" evidence="2">
    <location>
        <begin position="112"/>
        <end position="203"/>
    </location>
</feature>
<dbReference type="AlphaFoldDB" id="A0A953HVE0"/>
<dbReference type="InterPro" id="IPR006860">
    <property type="entry name" value="FecR"/>
</dbReference>
<dbReference type="InterPro" id="IPR012373">
    <property type="entry name" value="Ferrdict_sens_TM"/>
</dbReference>
<dbReference type="PANTHER" id="PTHR30273">
    <property type="entry name" value="PERIPLASMIC SIGNAL SENSOR AND SIGMA FACTOR ACTIVATOR FECR-RELATED"/>
    <property type="match status" value="1"/>
</dbReference>
<keyword evidence="1" id="KW-0812">Transmembrane</keyword>
<dbReference type="Pfam" id="PF04773">
    <property type="entry name" value="FecR"/>
    <property type="match status" value="1"/>
</dbReference>
<keyword evidence="1" id="KW-0472">Membrane</keyword>
<dbReference type="EMBL" id="JAHVHU010000009">
    <property type="protein sequence ID" value="MBY5958548.1"/>
    <property type="molecule type" value="Genomic_DNA"/>
</dbReference>
<dbReference type="PIRSF" id="PIRSF018266">
    <property type="entry name" value="FecR"/>
    <property type="match status" value="1"/>
</dbReference>
<name>A0A953HVE0_9BACT</name>
<evidence type="ECO:0000313" key="4">
    <source>
        <dbReference type="EMBL" id="MBY5958548.1"/>
    </source>
</evidence>
<evidence type="ECO:0000259" key="3">
    <source>
        <dbReference type="Pfam" id="PF16344"/>
    </source>
</evidence>
<evidence type="ECO:0000256" key="1">
    <source>
        <dbReference type="SAM" id="Phobius"/>
    </source>
</evidence>
<reference evidence="4" key="1">
    <citation type="submission" date="2021-06" db="EMBL/GenBank/DDBJ databases">
        <title>44 bacteria genomes isolated from Dapeng, Shenzhen.</title>
        <authorList>
            <person name="Zheng W."/>
            <person name="Yu S."/>
            <person name="Huang Y."/>
        </authorList>
    </citation>
    <scope>NUCLEOTIDE SEQUENCE</scope>
    <source>
        <strain evidence="4">DP5N28-2</strain>
    </source>
</reference>
<dbReference type="RefSeq" id="WP_222580087.1">
    <property type="nucleotide sequence ID" value="NZ_JAHVHU010000009.1"/>
</dbReference>
<gene>
    <name evidence="4" type="ORF">KUV50_10420</name>
</gene>
<feature type="domain" description="Protein FecR C-terminal" evidence="3">
    <location>
        <begin position="249"/>
        <end position="316"/>
    </location>
</feature>
<dbReference type="PANTHER" id="PTHR30273:SF2">
    <property type="entry name" value="PROTEIN FECR"/>
    <property type="match status" value="1"/>
</dbReference>
<dbReference type="Proteomes" id="UP000753961">
    <property type="component" value="Unassembled WGS sequence"/>
</dbReference>
<evidence type="ECO:0000313" key="5">
    <source>
        <dbReference type="Proteomes" id="UP000753961"/>
    </source>
</evidence>